<name>A0A139H0W4_9PEZI</name>
<accession>A0A139H0W4</accession>
<dbReference type="AlphaFoldDB" id="A0A139H0W4"/>
<comment type="caution">
    <text evidence="2">The sequence shown here is derived from an EMBL/GenBank/DDBJ whole genome shotgun (WGS) entry which is preliminary data.</text>
</comment>
<evidence type="ECO:0000313" key="3">
    <source>
        <dbReference type="Proteomes" id="UP000070133"/>
    </source>
</evidence>
<dbReference type="Proteomes" id="UP000070133">
    <property type="component" value="Unassembled WGS sequence"/>
</dbReference>
<reference evidence="2 3" key="1">
    <citation type="submission" date="2015-07" db="EMBL/GenBank/DDBJ databases">
        <title>Comparative genomics of the Sigatoka disease complex on banana suggests a link between parallel evolutionary changes in Pseudocercospora fijiensis and Pseudocercospora eumusae and increased virulence on the banana host.</title>
        <authorList>
            <person name="Chang T.-C."/>
            <person name="Salvucci A."/>
            <person name="Crous P.W."/>
            <person name="Stergiopoulos I."/>
        </authorList>
    </citation>
    <scope>NUCLEOTIDE SEQUENCE [LARGE SCALE GENOMIC DNA]</scope>
    <source>
        <strain evidence="2 3">CBS 114824</strain>
    </source>
</reference>
<feature type="region of interest" description="Disordered" evidence="1">
    <location>
        <begin position="120"/>
        <end position="141"/>
    </location>
</feature>
<keyword evidence="3" id="KW-1185">Reference proteome</keyword>
<sequence>MQSGRKSDDEGANKSKFYEVLDVAVGNCNMNDGVRGGERLKEENFERCWAGKLLYLTISGALGEQKSEDDDGYATGTIVNTPEDGSTNRNGNAFPDSYAVGHYQSGELVDSNVYESNTKRKLSVDGGSHEQPANTLPTTSVGPRRVRSFRFIIPSMERIGARFARMNWILT</sequence>
<dbReference type="EMBL" id="LFZN01000186">
    <property type="protein sequence ID" value="KXS96110.1"/>
    <property type="molecule type" value="Genomic_DNA"/>
</dbReference>
<organism evidence="2 3">
    <name type="scientific">Pseudocercospora eumusae</name>
    <dbReference type="NCBI Taxonomy" id="321146"/>
    <lineage>
        <taxon>Eukaryota</taxon>
        <taxon>Fungi</taxon>
        <taxon>Dikarya</taxon>
        <taxon>Ascomycota</taxon>
        <taxon>Pezizomycotina</taxon>
        <taxon>Dothideomycetes</taxon>
        <taxon>Dothideomycetidae</taxon>
        <taxon>Mycosphaerellales</taxon>
        <taxon>Mycosphaerellaceae</taxon>
        <taxon>Pseudocercospora</taxon>
    </lineage>
</organism>
<evidence type="ECO:0000256" key="1">
    <source>
        <dbReference type="SAM" id="MobiDB-lite"/>
    </source>
</evidence>
<evidence type="ECO:0000313" key="2">
    <source>
        <dbReference type="EMBL" id="KXS96110.1"/>
    </source>
</evidence>
<protein>
    <submittedName>
        <fullName evidence="2">Uncharacterized protein</fullName>
    </submittedName>
</protein>
<gene>
    <name evidence="2" type="ORF">AC578_7783</name>
</gene>
<proteinExistence type="predicted"/>
<feature type="compositionally biased region" description="Polar residues" evidence="1">
    <location>
        <begin position="131"/>
        <end position="141"/>
    </location>
</feature>